<accession>A0A1L9UJD5</accession>
<organism evidence="1 2">
    <name type="scientific">Aspergillus brasiliensis (strain CBS 101740 / IMI 381727 / IBT 21946)</name>
    <dbReference type="NCBI Taxonomy" id="767769"/>
    <lineage>
        <taxon>Eukaryota</taxon>
        <taxon>Fungi</taxon>
        <taxon>Dikarya</taxon>
        <taxon>Ascomycota</taxon>
        <taxon>Pezizomycotina</taxon>
        <taxon>Eurotiomycetes</taxon>
        <taxon>Eurotiomycetidae</taxon>
        <taxon>Eurotiales</taxon>
        <taxon>Aspergillaceae</taxon>
        <taxon>Aspergillus</taxon>
        <taxon>Aspergillus subgen. Circumdati</taxon>
    </lineage>
</organism>
<dbReference type="OrthoDB" id="2308815at2759"/>
<evidence type="ECO:0000313" key="1">
    <source>
        <dbReference type="EMBL" id="OJJ71752.1"/>
    </source>
</evidence>
<proteinExistence type="predicted"/>
<name>A0A1L9UJD5_ASPBC</name>
<dbReference type="AlphaFoldDB" id="A0A1L9UJD5"/>
<dbReference type="STRING" id="767769.A0A1L9UJD5"/>
<dbReference type="RefSeq" id="XP_067479000.1">
    <property type="nucleotide sequence ID" value="XM_067620915.1"/>
</dbReference>
<dbReference type="Proteomes" id="UP000184499">
    <property type="component" value="Unassembled WGS sequence"/>
</dbReference>
<gene>
    <name evidence="1" type="ORF">ASPBRDRAFT_195904</name>
</gene>
<dbReference type="EMBL" id="KV878684">
    <property type="protein sequence ID" value="OJJ71752.1"/>
    <property type="molecule type" value="Genomic_DNA"/>
</dbReference>
<evidence type="ECO:0000313" key="2">
    <source>
        <dbReference type="Proteomes" id="UP000184499"/>
    </source>
</evidence>
<keyword evidence="2" id="KW-1185">Reference proteome</keyword>
<reference evidence="2" key="1">
    <citation type="journal article" date="2017" name="Genome Biol.">
        <title>Comparative genomics reveals high biological diversity and specific adaptations in the industrially and medically important fungal genus Aspergillus.</title>
        <authorList>
            <person name="de Vries R.P."/>
            <person name="Riley R."/>
            <person name="Wiebenga A."/>
            <person name="Aguilar-Osorio G."/>
            <person name="Amillis S."/>
            <person name="Uchima C.A."/>
            <person name="Anderluh G."/>
            <person name="Asadollahi M."/>
            <person name="Askin M."/>
            <person name="Barry K."/>
            <person name="Battaglia E."/>
            <person name="Bayram O."/>
            <person name="Benocci T."/>
            <person name="Braus-Stromeyer S.A."/>
            <person name="Caldana C."/>
            <person name="Canovas D."/>
            <person name="Cerqueira G.C."/>
            <person name="Chen F."/>
            <person name="Chen W."/>
            <person name="Choi C."/>
            <person name="Clum A."/>
            <person name="Dos Santos R.A."/>
            <person name="Damasio A.R."/>
            <person name="Diallinas G."/>
            <person name="Emri T."/>
            <person name="Fekete E."/>
            <person name="Flipphi M."/>
            <person name="Freyberg S."/>
            <person name="Gallo A."/>
            <person name="Gournas C."/>
            <person name="Habgood R."/>
            <person name="Hainaut M."/>
            <person name="Harispe M.L."/>
            <person name="Henrissat B."/>
            <person name="Hilden K.S."/>
            <person name="Hope R."/>
            <person name="Hossain A."/>
            <person name="Karabika E."/>
            <person name="Karaffa L."/>
            <person name="Karanyi Z."/>
            <person name="Krasevec N."/>
            <person name="Kuo A."/>
            <person name="Kusch H."/>
            <person name="LaButti K."/>
            <person name="Lagendijk E.L."/>
            <person name="Lapidus A."/>
            <person name="Levasseur A."/>
            <person name="Lindquist E."/>
            <person name="Lipzen A."/>
            <person name="Logrieco A.F."/>
            <person name="MacCabe A."/>
            <person name="Maekelae M.R."/>
            <person name="Malavazi I."/>
            <person name="Melin P."/>
            <person name="Meyer V."/>
            <person name="Mielnichuk N."/>
            <person name="Miskei M."/>
            <person name="Molnar A.P."/>
            <person name="Mule G."/>
            <person name="Ngan C.Y."/>
            <person name="Orejas M."/>
            <person name="Orosz E."/>
            <person name="Ouedraogo J.P."/>
            <person name="Overkamp K.M."/>
            <person name="Park H.-S."/>
            <person name="Perrone G."/>
            <person name="Piumi F."/>
            <person name="Punt P.J."/>
            <person name="Ram A.F."/>
            <person name="Ramon A."/>
            <person name="Rauscher S."/>
            <person name="Record E."/>
            <person name="Riano-Pachon D.M."/>
            <person name="Robert V."/>
            <person name="Roehrig J."/>
            <person name="Ruller R."/>
            <person name="Salamov A."/>
            <person name="Salih N.S."/>
            <person name="Samson R.A."/>
            <person name="Sandor E."/>
            <person name="Sanguinetti M."/>
            <person name="Schuetze T."/>
            <person name="Sepcic K."/>
            <person name="Shelest E."/>
            <person name="Sherlock G."/>
            <person name="Sophianopoulou V."/>
            <person name="Squina F.M."/>
            <person name="Sun H."/>
            <person name="Susca A."/>
            <person name="Todd R.B."/>
            <person name="Tsang A."/>
            <person name="Unkles S.E."/>
            <person name="van de Wiele N."/>
            <person name="van Rossen-Uffink D."/>
            <person name="Oliveira J.V."/>
            <person name="Vesth T.C."/>
            <person name="Visser J."/>
            <person name="Yu J.-H."/>
            <person name="Zhou M."/>
            <person name="Andersen M.R."/>
            <person name="Archer D.B."/>
            <person name="Baker S.E."/>
            <person name="Benoit I."/>
            <person name="Brakhage A.A."/>
            <person name="Braus G.H."/>
            <person name="Fischer R."/>
            <person name="Frisvad J.C."/>
            <person name="Goldman G.H."/>
            <person name="Houbraken J."/>
            <person name="Oakley B."/>
            <person name="Pocsi I."/>
            <person name="Scazzocchio C."/>
            <person name="Seiboth B."/>
            <person name="vanKuyk P.A."/>
            <person name="Wortman J."/>
            <person name="Dyer P.S."/>
            <person name="Grigoriev I.V."/>
        </authorList>
    </citation>
    <scope>NUCLEOTIDE SEQUENCE [LARGE SCALE GENOMIC DNA]</scope>
    <source>
        <strain evidence="2">CBS 101740 / IMI 381727 / IBT 21946</strain>
    </source>
</reference>
<dbReference type="GeneID" id="93573403"/>
<protein>
    <submittedName>
        <fullName evidence="1">Uncharacterized protein</fullName>
    </submittedName>
</protein>
<sequence>MTKGLPCPRTIPGTKRASCTRTADRVAGIAGNAALRIDGSPGSCPQSPIGRFVTIKPSLYVGNVQELPACMPNNNSKLSFLRYNLYSQPGVYKVSSTIMATRQATDSLDDYGPGTYVDTSFTPVPEEGKPLLKIFAAKTPGFTQDPALLDKIIFTSNFQRCLDKVIFVLYVPKPLYSLL</sequence>
<dbReference type="VEuPathDB" id="FungiDB:ASPBRDRAFT_195904"/>